<dbReference type="PROSITE" id="PS50928">
    <property type="entry name" value="ABC_TM1"/>
    <property type="match status" value="1"/>
</dbReference>
<evidence type="ECO:0000256" key="3">
    <source>
        <dbReference type="ARBA" id="ARBA00022692"/>
    </source>
</evidence>
<feature type="transmembrane region" description="Helical" evidence="6">
    <location>
        <begin position="411"/>
        <end position="437"/>
    </location>
</feature>
<keyword evidence="4 6" id="KW-1133">Transmembrane helix</keyword>
<feature type="transmembrane region" description="Helical" evidence="6">
    <location>
        <begin position="242"/>
        <end position="264"/>
    </location>
</feature>
<accession>A0AAW8JN49</accession>
<feature type="transmembrane region" description="Helical" evidence="6">
    <location>
        <begin position="39"/>
        <end position="56"/>
    </location>
</feature>
<feature type="domain" description="ABC transmembrane type-1" evidence="7">
    <location>
        <begin position="206"/>
        <end position="476"/>
    </location>
</feature>
<feature type="transmembrane region" description="Helical" evidence="6">
    <location>
        <begin position="85"/>
        <end position="103"/>
    </location>
</feature>
<feature type="transmembrane region" description="Helical" evidence="6">
    <location>
        <begin position="353"/>
        <end position="376"/>
    </location>
</feature>
<proteinExistence type="inferred from homology"/>
<evidence type="ECO:0000256" key="4">
    <source>
        <dbReference type="ARBA" id="ARBA00022989"/>
    </source>
</evidence>
<protein>
    <submittedName>
        <fullName evidence="8">ABC transporter permease</fullName>
    </submittedName>
</protein>
<keyword evidence="3 6" id="KW-0812">Transmembrane</keyword>
<reference evidence="8" key="1">
    <citation type="submission" date="2023-08" db="EMBL/GenBank/DDBJ databases">
        <title>Emergence of clinically-relevant ST2 carbapenem-resistant Acinetobacter baumannii strains in hospital sewages in Zhejiang, East of China.</title>
        <authorList>
            <person name="Kaichao C."/>
            <person name="Zhang R."/>
        </authorList>
    </citation>
    <scope>NUCLEOTIDE SEQUENCE</scope>
    <source>
        <strain evidence="8">M-SY-60</strain>
    </source>
</reference>
<dbReference type="EMBL" id="JAVIDA010000059">
    <property type="protein sequence ID" value="MDQ9073710.1"/>
    <property type="molecule type" value="Genomic_DNA"/>
</dbReference>
<dbReference type="GO" id="GO:0031460">
    <property type="term" value="P:glycine betaine transport"/>
    <property type="evidence" value="ECO:0007669"/>
    <property type="project" value="TreeGrafter"/>
</dbReference>
<dbReference type="PANTHER" id="PTHR30177">
    <property type="entry name" value="GLYCINE BETAINE/L-PROLINE TRANSPORT SYSTEM PERMEASE PROTEIN PROW"/>
    <property type="match status" value="1"/>
</dbReference>
<evidence type="ECO:0000259" key="7">
    <source>
        <dbReference type="PROSITE" id="PS50928"/>
    </source>
</evidence>
<evidence type="ECO:0000256" key="5">
    <source>
        <dbReference type="ARBA" id="ARBA00023136"/>
    </source>
</evidence>
<feature type="transmembrane region" description="Helical" evidence="6">
    <location>
        <begin position="457"/>
        <end position="479"/>
    </location>
</feature>
<gene>
    <name evidence="8" type="ORF">RFH51_19960</name>
</gene>
<feature type="transmembrane region" description="Helical" evidence="6">
    <location>
        <begin position="169"/>
        <end position="186"/>
    </location>
</feature>
<evidence type="ECO:0000256" key="2">
    <source>
        <dbReference type="ARBA" id="ARBA00022448"/>
    </source>
</evidence>
<comment type="caution">
    <text evidence="8">The sequence shown here is derived from an EMBL/GenBank/DDBJ whole genome shotgun (WGS) entry which is preliminary data.</text>
</comment>
<evidence type="ECO:0000313" key="8">
    <source>
        <dbReference type="EMBL" id="MDQ9073710.1"/>
    </source>
</evidence>
<dbReference type="InterPro" id="IPR051204">
    <property type="entry name" value="ABC_transp_perm/SBD"/>
</dbReference>
<feature type="transmembrane region" description="Helical" evidence="6">
    <location>
        <begin position="142"/>
        <end position="162"/>
    </location>
</feature>
<keyword evidence="5 6" id="KW-0472">Membrane</keyword>
<feature type="transmembrane region" description="Helical" evidence="6">
    <location>
        <begin position="270"/>
        <end position="289"/>
    </location>
</feature>
<keyword evidence="2 6" id="KW-0813">Transport</keyword>
<dbReference type="Proteomes" id="UP001243195">
    <property type="component" value="Unassembled WGS sequence"/>
</dbReference>
<comment type="similarity">
    <text evidence="6">Belongs to the binding-protein-dependent transport system permease family.</text>
</comment>
<feature type="transmembrane region" description="Helical" evidence="6">
    <location>
        <begin position="310"/>
        <end position="333"/>
    </location>
</feature>
<dbReference type="AlphaFoldDB" id="A0AAW8JN49"/>
<evidence type="ECO:0000256" key="1">
    <source>
        <dbReference type="ARBA" id="ARBA00004651"/>
    </source>
</evidence>
<dbReference type="InterPro" id="IPR035906">
    <property type="entry name" value="MetI-like_sf"/>
</dbReference>
<dbReference type="InterPro" id="IPR000515">
    <property type="entry name" value="MetI-like"/>
</dbReference>
<feature type="transmembrane region" description="Helical" evidence="6">
    <location>
        <begin position="110"/>
        <end position="130"/>
    </location>
</feature>
<comment type="subcellular location">
    <subcellularLocation>
        <location evidence="1 6">Cell membrane</location>
        <topology evidence="1 6">Multi-pass membrane protein</topology>
    </subcellularLocation>
</comment>
<dbReference type="Pfam" id="PF00528">
    <property type="entry name" value="BPD_transp_1"/>
    <property type="match status" value="1"/>
</dbReference>
<dbReference type="GO" id="GO:0005886">
    <property type="term" value="C:plasma membrane"/>
    <property type="evidence" value="ECO:0007669"/>
    <property type="project" value="UniProtKB-SubCell"/>
</dbReference>
<organism evidence="8 9">
    <name type="scientific">Acinetobacter gerneri</name>
    <dbReference type="NCBI Taxonomy" id="202952"/>
    <lineage>
        <taxon>Bacteria</taxon>
        <taxon>Pseudomonadati</taxon>
        <taxon>Pseudomonadota</taxon>
        <taxon>Gammaproteobacteria</taxon>
        <taxon>Moraxellales</taxon>
        <taxon>Moraxellaceae</taxon>
        <taxon>Acinetobacter</taxon>
    </lineage>
</organism>
<dbReference type="Gene3D" id="1.10.3720.10">
    <property type="entry name" value="MetI-like"/>
    <property type="match status" value="2"/>
</dbReference>
<name>A0AAW8JN49_9GAMM</name>
<sequence>MTKSVVSEQEYIKKNISGKPRTYSGFFSFLYFRTEVNQVALLAVCFGLFALAHPFVTKYANRVLPLGESFDLWALTEHATGSIPWLWAILLSWIAVLVVAFMPRGRSKQVLLVLAASLSCVLIIAASTFGSVDLIQDHLSRISLSTGAWFSAFALYILLFSVYQESKKWVLIPILFIVIITAIAPFQHWGIYREYIANSEIFKSELWQHIILVLSALPLIIVLGTVLGVVATKKAWLEEVILSLNGFMQTVPSIALYGLLLPLLSFFGKVFTVQQSLGLLLIIIALVVLGRLSSKWLPYGPLTSKIKTTIGFIVFFGIIVFLPILTNLFYQLFTHPIQWFSSFHLTSHWDELGVRGLGTTPALIALVLYGVFPLIVNVHSSLQNIPKDIIDAAKGIGLSPHQIFWKVELPLVFPFFINGIRLTCLMLISLATIAVIVNAGGLGVLLMRGTEQSVQDLILLGCIPAVVLALVIDAFLRLIEGVFTAKGLK</sequence>
<evidence type="ECO:0000256" key="6">
    <source>
        <dbReference type="RuleBase" id="RU363032"/>
    </source>
</evidence>
<dbReference type="PANTHER" id="PTHR30177:SF30">
    <property type="entry name" value="GLYCINE BETAINE UPTAKE SYSTEM PERMEASE PROTEIN YEHY"/>
    <property type="match status" value="1"/>
</dbReference>
<dbReference type="CDD" id="cd06261">
    <property type="entry name" value="TM_PBP2"/>
    <property type="match status" value="1"/>
</dbReference>
<dbReference type="RefSeq" id="WP_308957506.1">
    <property type="nucleotide sequence ID" value="NZ_JAVICY010000061.1"/>
</dbReference>
<dbReference type="GO" id="GO:0055085">
    <property type="term" value="P:transmembrane transport"/>
    <property type="evidence" value="ECO:0007669"/>
    <property type="project" value="InterPro"/>
</dbReference>
<feature type="transmembrane region" description="Helical" evidence="6">
    <location>
        <begin position="206"/>
        <end position="230"/>
    </location>
</feature>
<evidence type="ECO:0000313" key="9">
    <source>
        <dbReference type="Proteomes" id="UP001243195"/>
    </source>
</evidence>
<dbReference type="SUPFAM" id="SSF161098">
    <property type="entry name" value="MetI-like"/>
    <property type="match status" value="2"/>
</dbReference>